<accession>A0A3P7KD50</accession>
<evidence type="ECO:0000313" key="2">
    <source>
        <dbReference type="Proteomes" id="UP000270094"/>
    </source>
</evidence>
<sequence>MGFGGRLHCHSLGAHDRTCSAVRLECTAERCVLTADDVSRNVDGGASSRAASDRCLGGDSLSPRELSSNVHRVWLGLLPDLSSTRAPRCCSKRCMYSLTHIFDTMK</sequence>
<reference evidence="1 2" key="1">
    <citation type="submission" date="2018-11" db="EMBL/GenBank/DDBJ databases">
        <authorList>
            <consortium name="Pathogen Informatics"/>
        </authorList>
    </citation>
    <scope>NUCLEOTIDE SEQUENCE [LARGE SCALE GENOMIC DNA]</scope>
</reference>
<dbReference type="EMBL" id="UYYB01011390">
    <property type="protein sequence ID" value="VDM69185.1"/>
    <property type="molecule type" value="Genomic_DNA"/>
</dbReference>
<evidence type="ECO:0000313" key="1">
    <source>
        <dbReference type="EMBL" id="VDM69185.1"/>
    </source>
</evidence>
<gene>
    <name evidence="1" type="ORF">SVUK_LOCUS4183</name>
</gene>
<dbReference type="Proteomes" id="UP000270094">
    <property type="component" value="Unassembled WGS sequence"/>
</dbReference>
<protein>
    <submittedName>
        <fullName evidence="1">Uncharacterized protein</fullName>
    </submittedName>
</protein>
<proteinExistence type="predicted"/>
<organism evidence="1 2">
    <name type="scientific">Strongylus vulgaris</name>
    <name type="common">Blood worm</name>
    <dbReference type="NCBI Taxonomy" id="40348"/>
    <lineage>
        <taxon>Eukaryota</taxon>
        <taxon>Metazoa</taxon>
        <taxon>Ecdysozoa</taxon>
        <taxon>Nematoda</taxon>
        <taxon>Chromadorea</taxon>
        <taxon>Rhabditida</taxon>
        <taxon>Rhabditina</taxon>
        <taxon>Rhabditomorpha</taxon>
        <taxon>Strongyloidea</taxon>
        <taxon>Strongylidae</taxon>
        <taxon>Strongylus</taxon>
    </lineage>
</organism>
<name>A0A3P7KD50_STRVU</name>
<keyword evidence="2" id="KW-1185">Reference proteome</keyword>
<dbReference type="AlphaFoldDB" id="A0A3P7KD50"/>